<evidence type="ECO:0000313" key="2">
    <source>
        <dbReference type="WBParaSite" id="MBELARI_LOCUS3832"/>
    </source>
</evidence>
<dbReference type="Gene3D" id="2.20.100.10">
    <property type="entry name" value="Thrombospondin type-1 (TSP1) repeat"/>
    <property type="match status" value="1"/>
</dbReference>
<evidence type="ECO:0008006" key="3">
    <source>
        <dbReference type="Google" id="ProtNLM"/>
    </source>
</evidence>
<dbReference type="PANTHER" id="PTHR31936">
    <property type="entry name" value="PROTEIN CBG18744"/>
    <property type="match status" value="1"/>
</dbReference>
<dbReference type="InterPro" id="IPR000884">
    <property type="entry name" value="TSP1_rpt"/>
</dbReference>
<dbReference type="SMART" id="SM00209">
    <property type="entry name" value="TSP1"/>
    <property type="match status" value="2"/>
</dbReference>
<accession>A0AAF3FAB3</accession>
<sequence length="298" mass="31451">MLTGVYENTNACGPLITSDDVLPVNNCSTTCCPSDGIWSEWTNNGNPKLGGVGSNLTCGMCAQQNQTRVCLSATYGCPCTGSTTQIYTYSNALCQFPMTTCCPPYVKKIDLTAKAYLCQLENAVSLPSIQTTTCCPPDGNGLWNYWSSWSRCTATCGLCGTQMRNRTCASAAYGCPCTGSSTETQKCGNPGCTTACGCPSACCGGAYQAVAYDGTIYCSLEEPISCVGSWEPWFNYTLCNDTCGMCGTYTQQRYCMPPGCQCTGSFTQTMPCAASVCASPRSACCTGFTEKANTCSVS</sequence>
<name>A0AAF3FAB3_9BILA</name>
<proteinExistence type="predicted"/>
<keyword evidence="1" id="KW-1185">Reference proteome</keyword>
<dbReference type="SUPFAM" id="SSF82895">
    <property type="entry name" value="TSP-1 type 1 repeat"/>
    <property type="match status" value="1"/>
</dbReference>
<dbReference type="AlphaFoldDB" id="A0AAF3FAB3"/>
<dbReference type="Proteomes" id="UP000887575">
    <property type="component" value="Unassembled WGS sequence"/>
</dbReference>
<dbReference type="Pfam" id="PF00090">
    <property type="entry name" value="TSP_1"/>
    <property type="match status" value="2"/>
</dbReference>
<protein>
    <recommendedName>
        <fullName evidence="3">Thrombospondin type 1 domain protein</fullName>
    </recommendedName>
</protein>
<organism evidence="1 2">
    <name type="scientific">Mesorhabditis belari</name>
    <dbReference type="NCBI Taxonomy" id="2138241"/>
    <lineage>
        <taxon>Eukaryota</taxon>
        <taxon>Metazoa</taxon>
        <taxon>Ecdysozoa</taxon>
        <taxon>Nematoda</taxon>
        <taxon>Chromadorea</taxon>
        <taxon>Rhabditida</taxon>
        <taxon>Rhabditina</taxon>
        <taxon>Rhabditomorpha</taxon>
        <taxon>Rhabditoidea</taxon>
        <taxon>Rhabditidae</taxon>
        <taxon>Mesorhabditinae</taxon>
        <taxon>Mesorhabditis</taxon>
    </lineage>
</organism>
<dbReference type="WBParaSite" id="MBELARI_LOCUS3832">
    <property type="protein sequence ID" value="MBELARI_LOCUS3832"/>
    <property type="gene ID" value="MBELARI_LOCUS3832"/>
</dbReference>
<evidence type="ECO:0000313" key="1">
    <source>
        <dbReference type="Proteomes" id="UP000887575"/>
    </source>
</evidence>
<dbReference type="PROSITE" id="PS50092">
    <property type="entry name" value="TSP1"/>
    <property type="match status" value="2"/>
</dbReference>
<dbReference type="PANTHER" id="PTHR31936:SF7">
    <property type="entry name" value="SHK DOMAIN-CONTAINING PROTEIN"/>
    <property type="match status" value="1"/>
</dbReference>
<dbReference type="InterPro" id="IPR036383">
    <property type="entry name" value="TSP1_rpt_sf"/>
</dbReference>
<reference evidence="2" key="1">
    <citation type="submission" date="2024-02" db="UniProtKB">
        <authorList>
            <consortium name="WormBaseParasite"/>
        </authorList>
    </citation>
    <scope>IDENTIFICATION</scope>
</reference>
<dbReference type="PRINTS" id="PR01705">
    <property type="entry name" value="TSP1REPEAT"/>
</dbReference>